<gene>
    <name evidence="2" type="ORF">HFP15_31110</name>
</gene>
<evidence type="ECO:0000256" key="1">
    <source>
        <dbReference type="SAM" id="MobiDB-lite"/>
    </source>
</evidence>
<feature type="region of interest" description="Disordered" evidence="1">
    <location>
        <begin position="60"/>
        <end position="92"/>
    </location>
</feature>
<dbReference type="RefSeq" id="WP_168520349.1">
    <property type="nucleotide sequence ID" value="NZ_JAAXLS010000034.1"/>
</dbReference>
<dbReference type="EMBL" id="JAAXLS010000034">
    <property type="protein sequence ID" value="NKQ57325.1"/>
    <property type="molecule type" value="Genomic_DNA"/>
</dbReference>
<keyword evidence="3" id="KW-1185">Reference proteome</keyword>
<organism evidence="2 3">
    <name type="scientific">Amycolatopsis acididurans</name>
    <dbReference type="NCBI Taxonomy" id="2724524"/>
    <lineage>
        <taxon>Bacteria</taxon>
        <taxon>Bacillati</taxon>
        <taxon>Actinomycetota</taxon>
        <taxon>Actinomycetes</taxon>
        <taxon>Pseudonocardiales</taxon>
        <taxon>Pseudonocardiaceae</taxon>
        <taxon>Amycolatopsis</taxon>
    </lineage>
</organism>
<comment type="caution">
    <text evidence="2">The sequence shown here is derived from an EMBL/GenBank/DDBJ whole genome shotgun (WGS) entry which is preliminary data.</text>
</comment>
<sequence>MKTHCEQPYQAMISTASAVRRLSEDTSTWHVRRLATDLAGAVCDLDGRMRAVLELPRAWQSTPDADKTTDGGSAEEADDTAPVDTDGHEPGFYTLPAADLEEGMSTADGQDIVSVGTDPDGTVFADVYTPRSDDPELDERNRSETECRMYQPGERVAMGTFVDTEIDGSSAANALPLHATDRRA</sequence>
<evidence type="ECO:0000313" key="3">
    <source>
        <dbReference type="Proteomes" id="UP000715441"/>
    </source>
</evidence>
<protein>
    <submittedName>
        <fullName evidence="2">Uncharacterized protein</fullName>
    </submittedName>
</protein>
<dbReference type="Proteomes" id="UP000715441">
    <property type="component" value="Unassembled WGS sequence"/>
</dbReference>
<accession>A0ABX1JFY0</accession>
<name>A0ABX1JFY0_9PSEU</name>
<reference evidence="2 3" key="1">
    <citation type="submission" date="2020-04" db="EMBL/GenBank/DDBJ databases">
        <title>Novel species.</title>
        <authorList>
            <person name="Teo W.F.A."/>
            <person name="Lipun K."/>
            <person name="Srisuk N."/>
            <person name="Duangmal K."/>
        </authorList>
    </citation>
    <scope>NUCLEOTIDE SEQUENCE [LARGE SCALE GENOMIC DNA]</scope>
    <source>
        <strain evidence="2 3">K13G38</strain>
    </source>
</reference>
<evidence type="ECO:0000313" key="2">
    <source>
        <dbReference type="EMBL" id="NKQ57325.1"/>
    </source>
</evidence>
<proteinExistence type="predicted"/>